<dbReference type="PRINTS" id="PR00173">
    <property type="entry name" value="EDTRNSPORT"/>
</dbReference>
<sequence length="135" mass="14983">MYIGFPGELFLQMLRSLIIPLITTSIILAVASLDISKSKKIGCCSIVFYLASTVVAIQVGLILVATIQPGNFVPDDDNSTIPEHVGPKITISDTFLDLFRNFFPPNWLQATMFLYKTKLHHPPGKTEIPSRNMAF</sequence>
<evidence type="ECO:0000313" key="9">
    <source>
        <dbReference type="Proteomes" id="UP000092462"/>
    </source>
</evidence>
<proteinExistence type="inferred from homology"/>
<evidence type="ECO:0000256" key="5">
    <source>
        <dbReference type="ARBA" id="ARBA00022989"/>
    </source>
</evidence>
<dbReference type="Proteomes" id="UP000092462">
    <property type="component" value="Unassembled WGS sequence"/>
</dbReference>
<dbReference type="GO" id="GO:0015501">
    <property type="term" value="F:glutamate:sodium symporter activity"/>
    <property type="evidence" value="ECO:0007669"/>
    <property type="project" value="TreeGrafter"/>
</dbReference>
<comment type="subcellular location">
    <subcellularLocation>
        <location evidence="1 7">Membrane</location>
        <topology evidence="1 7">Multi-pass membrane protein</topology>
    </subcellularLocation>
</comment>
<keyword evidence="4 7" id="KW-0812">Transmembrane</keyword>
<dbReference type="EMBL" id="AJVK01031821">
    <property type="status" value="NOT_ANNOTATED_CDS"/>
    <property type="molecule type" value="Genomic_DNA"/>
</dbReference>
<dbReference type="PANTHER" id="PTHR11958:SF63">
    <property type="entry name" value="AMINO ACID TRANSPORTER"/>
    <property type="match status" value="1"/>
</dbReference>
<evidence type="ECO:0000256" key="2">
    <source>
        <dbReference type="ARBA" id="ARBA00006148"/>
    </source>
</evidence>
<keyword evidence="3 7" id="KW-0813">Transport</keyword>
<evidence type="ECO:0000256" key="1">
    <source>
        <dbReference type="ARBA" id="ARBA00004141"/>
    </source>
</evidence>
<dbReference type="PANTHER" id="PTHR11958">
    <property type="entry name" value="SODIUM/DICARBOXYLATE SYMPORTER-RELATED"/>
    <property type="match status" value="1"/>
</dbReference>
<keyword evidence="9" id="KW-1185">Reference proteome</keyword>
<reference evidence="8" key="1">
    <citation type="submission" date="2022-08" db="UniProtKB">
        <authorList>
            <consortium name="EnsemblMetazoa"/>
        </authorList>
    </citation>
    <scope>IDENTIFICATION</scope>
    <source>
        <strain evidence="8">Israel</strain>
    </source>
</reference>
<feature type="transmembrane region" description="Helical" evidence="7">
    <location>
        <begin position="17"/>
        <end position="35"/>
    </location>
</feature>
<keyword evidence="5 7" id="KW-1133">Transmembrane helix</keyword>
<dbReference type="InterPro" id="IPR036458">
    <property type="entry name" value="Na:dicarbo_symporter_sf"/>
</dbReference>
<accession>A0A1B0DDC2</accession>
<keyword evidence="7" id="KW-0769">Symport</keyword>
<dbReference type="GO" id="GO:0015175">
    <property type="term" value="F:neutral L-amino acid transmembrane transporter activity"/>
    <property type="evidence" value="ECO:0007669"/>
    <property type="project" value="TreeGrafter"/>
</dbReference>
<dbReference type="VEuPathDB" id="VectorBase:PPAPM1_007970"/>
<comment type="caution">
    <text evidence="7">Lacks conserved residue(s) required for the propagation of feature annotation.</text>
</comment>
<dbReference type="InterPro" id="IPR050746">
    <property type="entry name" value="DAACS"/>
</dbReference>
<dbReference type="GO" id="GO:0005313">
    <property type="term" value="F:L-glutamate transmembrane transporter activity"/>
    <property type="evidence" value="ECO:0007669"/>
    <property type="project" value="TreeGrafter"/>
</dbReference>
<evidence type="ECO:0000256" key="6">
    <source>
        <dbReference type="ARBA" id="ARBA00023136"/>
    </source>
</evidence>
<name>A0A1B0DDC2_PHLPP</name>
<feature type="transmembrane region" description="Helical" evidence="7">
    <location>
        <begin position="47"/>
        <end position="67"/>
    </location>
</feature>
<dbReference type="Pfam" id="PF00375">
    <property type="entry name" value="SDF"/>
    <property type="match status" value="1"/>
</dbReference>
<dbReference type="EnsemblMetazoa" id="PPAI005893-RA">
    <property type="protein sequence ID" value="PPAI005893-PA"/>
    <property type="gene ID" value="PPAI005893"/>
</dbReference>
<keyword evidence="6 7" id="KW-0472">Membrane</keyword>
<dbReference type="VEuPathDB" id="VectorBase:PPAI005893"/>
<evidence type="ECO:0000256" key="3">
    <source>
        <dbReference type="ARBA" id="ARBA00022448"/>
    </source>
</evidence>
<evidence type="ECO:0000313" key="8">
    <source>
        <dbReference type="EnsemblMetazoa" id="PPAI005893-PA"/>
    </source>
</evidence>
<dbReference type="InterPro" id="IPR001991">
    <property type="entry name" value="Na-dicarboxylate_symporter"/>
</dbReference>
<dbReference type="GO" id="GO:0005886">
    <property type="term" value="C:plasma membrane"/>
    <property type="evidence" value="ECO:0007669"/>
    <property type="project" value="TreeGrafter"/>
</dbReference>
<dbReference type="SUPFAM" id="SSF118215">
    <property type="entry name" value="Proton glutamate symport protein"/>
    <property type="match status" value="1"/>
</dbReference>
<protein>
    <recommendedName>
        <fullName evidence="7">Amino acid transporter</fullName>
    </recommendedName>
</protein>
<evidence type="ECO:0000256" key="7">
    <source>
        <dbReference type="RuleBase" id="RU361216"/>
    </source>
</evidence>
<comment type="similarity">
    <text evidence="2 7">Belongs to the dicarboxylate/amino acid:cation symporter (DAACS) (TC 2.A.23) family.</text>
</comment>
<organism evidence="8 9">
    <name type="scientific">Phlebotomus papatasi</name>
    <name type="common">Sandfly</name>
    <dbReference type="NCBI Taxonomy" id="29031"/>
    <lineage>
        <taxon>Eukaryota</taxon>
        <taxon>Metazoa</taxon>
        <taxon>Ecdysozoa</taxon>
        <taxon>Arthropoda</taxon>
        <taxon>Hexapoda</taxon>
        <taxon>Insecta</taxon>
        <taxon>Pterygota</taxon>
        <taxon>Neoptera</taxon>
        <taxon>Endopterygota</taxon>
        <taxon>Diptera</taxon>
        <taxon>Nematocera</taxon>
        <taxon>Psychodoidea</taxon>
        <taxon>Psychodidae</taxon>
        <taxon>Phlebotomus</taxon>
        <taxon>Phlebotomus</taxon>
    </lineage>
</organism>
<dbReference type="Gene3D" id="1.10.3860.10">
    <property type="entry name" value="Sodium:dicarboxylate symporter"/>
    <property type="match status" value="1"/>
</dbReference>
<evidence type="ECO:0000256" key="4">
    <source>
        <dbReference type="ARBA" id="ARBA00022692"/>
    </source>
</evidence>
<dbReference type="AlphaFoldDB" id="A0A1B0DDC2"/>